<evidence type="ECO:0000313" key="2">
    <source>
        <dbReference type="EMBL" id="CAG9800860.1"/>
    </source>
</evidence>
<keyword evidence="1" id="KW-0472">Membrane</keyword>
<keyword evidence="3" id="KW-1185">Reference proteome</keyword>
<feature type="transmembrane region" description="Helical" evidence="1">
    <location>
        <begin position="40"/>
        <end position="63"/>
    </location>
</feature>
<feature type="transmembrane region" description="Helical" evidence="1">
    <location>
        <begin position="149"/>
        <end position="166"/>
    </location>
</feature>
<keyword evidence="1" id="KW-1133">Transmembrane helix</keyword>
<reference evidence="2" key="2">
    <citation type="submission" date="2022-10" db="EMBL/GenBank/DDBJ databases">
        <authorList>
            <consortium name="ENA_rothamsted_submissions"/>
            <consortium name="culmorum"/>
            <person name="King R."/>
        </authorList>
    </citation>
    <scope>NUCLEOTIDE SEQUENCE</scope>
</reference>
<feature type="transmembrane region" description="Helical" evidence="1">
    <location>
        <begin position="113"/>
        <end position="137"/>
    </location>
</feature>
<proteinExistence type="predicted"/>
<evidence type="ECO:0000256" key="1">
    <source>
        <dbReference type="SAM" id="Phobius"/>
    </source>
</evidence>
<feature type="transmembrane region" description="Helical" evidence="1">
    <location>
        <begin position="175"/>
        <end position="196"/>
    </location>
</feature>
<gene>
    <name evidence="2" type="ORF">CHIRRI_LOCUS3797</name>
</gene>
<dbReference type="EMBL" id="OU895877">
    <property type="protein sequence ID" value="CAG9800860.1"/>
    <property type="molecule type" value="Genomic_DNA"/>
</dbReference>
<dbReference type="PANTHER" id="PTHR12242">
    <property type="entry name" value="OS02G0130600 PROTEIN-RELATED"/>
    <property type="match status" value="1"/>
</dbReference>
<name>A0A9N9RPS4_9DIPT</name>
<evidence type="ECO:0008006" key="4">
    <source>
        <dbReference type="Google" id="ProtNLM"/>
    </source>
</evidence>
<sequence length="286" mass="33690">MKEKVQKFLSKKINCDFEHDSPKDFVISQWQSRERCVVYLIYRWLLAAFYVLSVMISIVTAFLRGDFKVYFIYLTNLNLVATMIATLLGAYISTQFYRNRYEITNKMTPTLKFYWFLSICTTMYAILISFIYWAVLYHQDNNKLDLNNVIVHITNSCILIIDIFVIKHRARFSHFVWPVFCGCAYLLIFTWLYPFFGGVNRRGQNYIYPILNWNAKPGSSLIAAFGVLFLGALIHSILVCIHRIRGKIHKRFYGKYHTVSNSSTKNNLREMEAQEQQTNVYENNCI</sequence>
<evidence type="ECO:0000313" key="3">
    <source>
        <dbReference type="Proteomes" id="UP001153620"/>
    </source>
</evidence>
<dbReference type="PANTHER" id="PTHR12242:SF49">
    <property type="entry name" value="HEADBUTT, ISOFORM E"/>
    <property type="match status" value="1"/>
</dbReference>
<dbReference type="OrthoDB" id="419711at2759"/>
<protein>
    <recommendedName>
        <fullName evidence="4">Protein rolling stone</fullName>
    </recommendedName>
</protein>
<keyword evidence="1" id="KW-0812">Transmembrane</keyword>
<dbReference type="InterPro" id="IPR049352">
    <property type="entry name" value="Rost"/>
</dbReference>
<dbReference type="GO" id="GO:0016020">
    <property type="term" value="C:membrane"/>
    <property type="evidence" value="ECO:0007669"/>
    <property type="project" value="TreeGrafter"/>
</dbReference>
<feature type="transmembrane region" description="Helical" evidence="1">
    <location>
        <begin position="69"/>
        <end position="92"/>
    </location>
</feature>
<dbReference type="Proteomes" id="UP001153620">
    <property type="component" value="Chromosome 1"/>
</dbReference>
<feature type="transmembrane region" description="Helical" evidence="1">
    <location>
        <begin position="221"/>
        <end position="241"/>
    </location>
</feature>
<accession>A0A9N9RPS4</accession>
<organism evidence="2 3">
    <name type="scientific">Chironomus riparius</name>
    <dbReference type="NCBI Taxonomy" id="315576"/>
    <lineage>
        <taxon>Eukaryota</taxon>
        <taxon>Metazoa</taxon>
        <taxon>Ecdysozoa</taxon>
        <taxon>Arthropoda</taxon>
        <taxon>Hexapoda</taxon>
        <taxon>Insecta</taxon>
        <taxon>Pterygota</taxon>
        <taxon>Neoptera</taxon>
        <taxon>Endopterygota</taxon>
        <taxon>Diptera</taxon>
        <taxon>Nematocera</taxon>
        <taxon>Chironomoidea</taxon>
        <taxon>Chironomidae</taxon>
        <taxon>Chironominae</taxon>
        <taxon>Chironomus</taxon>
    </lineage>
</organism>
<reference evidence="2" key="1">
    <citation type="submission" date="2022-01" db="EMBL/GenBank/DDBJ databases">
        <authorList>
            <person name="King R."/>
        </authorList>
    </citation>
    <scope>NUCLEOTIDE SEQUENCE</scope>
</reference>
<dbReference type="AlphaFoldDB" id="A0A9N9RPS4"/>
<dbReference type="Pfam" id="PF21534">
    <property type="entry name" value="Rost"/>
    <property type="match status" value="1"/>
</dbReference>